<organism evidence="1">
    <name type="scientific">uncultured Caudovirales phage</name>
    <dbReference type="NCBI Taxonomy" id="2100421"/>
    <lineage>
        <taxon>Viruses</taxon>
        <taxon>Duplodnaviria</taxon>
        <taxon>Heunggongvirae</taxon>
        <taxon>Uroviricota</taxon>
        <taxon>Caudoviricetes</taxon>
        <taxon>Peduoviridae</taxon>
        <taxon>Maltschvirus</taxon>
        <taxon>Maltschvirus maltsch</taxon>
    </lineage>
</organism>
<reference evidence="1" key="1">
    <citation type="submission" date="2020-05" db="EMBL/GenBank/DDBJ databases">
        <authorList>
            <person name="Chiriac C."/>
            <person name="Salcher M."/>
            <person name="Ghai R."/>
            <person name="Kavagutti S V."/>
        </authorList>
    </citation>
    <scope>NUCLEOTIDE SEQUENCE</scope>
</reference>
<dbReference type="EMBL" id="LR797331">
    <property type="protein sequence ID" value="CAB4203462.1"/>
    <property type="molecule type" value="Genomic_DNA"/>
</dbReference>
<gene>
    <name evidence="1" type="ORF">UFOVP1382_78</name>
</gene>
<sequence length="67" mass="7194">MPMYRVTAHVDVLLEILVEAPDAEAAQEAAGCEPAVAFNDNGAAVGSWSIMDRHHFEHKIGFSVEAA</sequence>
<evidence type="ECO:0000313" key="1">
    <source>
        <dbReference type="EMBL" id="CAB4203462.1"/>
    </source>
</evidence>
<name>A0A6J5S4H6_9CAUD</name>
<protein>
    <submittedName>
        <fullName evidence="1">Uncharacterized protein</fullName>
    </submittedName>
</protein>
<accession>A0A6J5S4H6</accession>
<proteinExistence type="predicted"/>